<keyword evidence="2" id="KW-1185">Reference proteome</keyword>
<dbReference type="InterPro" id="IPR010869">
    <property type="entry name" value="DUF1501"/>
</dbReference>
<dbReference type="EMBL" id="CP036265">
    <property type="protein sequence ID" value="QDT17324.1"/>
    <property type="molecule type" value="Genomic_DNA"/>
</dbReference>
<reference evidence="1 2" key="1">
    <citation type="submission" date="2019-02" db="EMBL/GenBank/DDBJ databases">
        <title>Deep-cultivation of Planctomycetes and their phenomic and genomic characterization uncovers novel biology.</title>
        <authorList>
            <person name="Wiegand S."/>
            <person name="Jogler M."/>
            <person name="Boedeker C."/>
            <person name="Pinto D."/>
            <person name="Vollmers J."/>
            <person name="Rivas-Marin E."/>
            <person name="Kohn T."/>
            <person name="Peeters S.H."/>
            <person name="Heuer A."/>
            <person name="Rast P."/>
            <person name="Oberbeckmann S."/>
            <person name="Bunk B."/>
            <person name="Jeske O."/>
            <person name="Meyerdierks A."/>
            <person name="Storesund J.E."/>
            <person name="Kallscheuer N."/>
            <person name="Luecker S."/>
            <person name="Lage O.M."/>
            <person name="Pohl T."/>
            <person name="Merkel B.J."/>
            <person name="Hornburger P."/>
            <person name="Mueller R.-W."/>
            <person name="Bruemmer F."/>
            <person name="Labrenz M."/>
            <person name="Spormann A.M."/>
            <person name="Op den Camp H."/>
            <person name="Overmann J."/>
            <person name="Amann R."/>
            <person name="Jetten M.S.M."/>
            <person name="Mascher T."/>
            <person name="Medema M.H."/>
            <person name="Devos D.P."/>
            <person name="Kaster A.-K."/>
            <person name="Ovreas L."/>
            <person name="Rohde M."/>
            <person name="Galperin M.Y."/>
            <person name="Jogler C."/>
        </authorList>
    </citation>
    <scope>NUCLEOTIDE SEQUENCE [LARGE SCALE GENOMIC DNA]</scope>
    <source>
        <strain evidence="1 2">CA12</strain>
    </source>
</reference>
<dbReference type="Pfam" id="PF07394">
    <property type="entry name" value="DUF1501"/>
    <property type="match status" value="1"/>
</dbReference>
<name>A0A517PD71_9PLAN</name>
<dbReference type="PANTHER" id="PTHR43737">
    <property type="entry name" value="BLL7424 PROTEIN"/>
    <property type="match status" value="1"/>
</dbReference>
<evidence type="ECO:0008006" key="3">
    <source>
        <dbReference type="Google" id="ProtNLM"/>
    </source>
</evidence>
<evidence type="ECO:0000313" key="1">
    <source>
        <dbReference type="EMBL" id="QDT17324.1"/>
    </source>
</evidence>
<organism evidence="1 2">
    <name type="scientific">Alienimonas californiensis</name>
    <dbReference type="NCBI Taxonomy" id="2527989"/>
    <lineage>
        <taxon>Bacteria</taxon>
        <taxon>Pseudomonadati</taxon>
        <taxon>Planctomycetota</taxon>
        <taxon>Planctomycetia</taxon>
        <taxon>Planctomycetales</taxon>
        <taxon>Planctomycetaceae</taxon>
        <taxon>Alienimonas</taxon>
    </lineage>
</organism>
<protein>
    <recommendedName>
        <fullName evidence="3">Sulfatase</fullName>
    </recommendedName>
</protein>
<dbReference type="OrthoDB" id="127333at2"/>
<dbReference type="Proteomes" id="UP000318741">
    <property type="component" value="Chromosome"/>
</dbReference>
<dbReference type="PANTHER" id="PTHR43737:SF1">
    <property type="entry name" value="DUF1501 DOMAIN-CONTAINING PROTEIN"/>
    <property type="match status" value="1"/>
</dbReference>
<gene>
    <name evidence="1" type="ORF">CA12_34440</name>
</gene>
<dbReference type="KEGG" id="acaf:CA12_34440"/>
<sequence length="428" mass="45667">MESLIAPPPFRLSRFSPGRRSVLAAAASLGLSFALPPLTGRAAERRGAERAKSLLILWMQGGMSQLETFDPHPGTAIGGPTKAVKTSLPGVQFADLLPRTAERADRLNVVRSLTSAEGDHERATYFLKTGYRPDPTVQHPSAGAVAAYASPPEGLEIPAHVALNPAQWAPRGGYLGARFDAFQVHDPGRPPANLRDWAAPARRERRLAGLDALSRSFAAGRPGQLARSRHDEATEEALAMMDSPQVGAFEIDEESAALRAAYGDTRFGRGCLVARRLIETGVRAVEVTLNGFDTHADNFGGMATQAESLDPALAALLDDLTARDLLQSTVVLVMTEFGRTPRINPLDGRDHWPKGFSCLVGGGGLASGRVIGATDPAGEKEPTDPVRVQDLFATVFDTLGIDPEEEEMTPIGRPLKRAEGAPLAALRV</sequence>
<dbReference type="AlphaFoldDB" id="A0A517PD71"/>
<accession>A0A517PD71</accession>
<dbReference type="InterPro" id="IPR017850">
    <property type="entry name" value="Alkaline_phosphatase_core_sf"/>
</dbReference>
<evidence type="ECO:0000313" key="2">
    <source>
        <dbReference type="Proteomes" id="UP000318741"/>
    </source>
</evidence>
<proteinExistence type="predicted"/>
<dbReference type="SUPFAM" id="SSF53649">
    <property type="entry name" value="Alkaline phosphatase-like"/>
    <property type="match status" value="1"/>
</dbReference>